<dbReference type="Pfam" id="PF13920">
    <property type="entry name" value="zf-C3HC4_3"/>
    <property type="match status" value="1"/>
</dbReference>
<dbReference type="InterPro" id="IPR018979">
    <property type="entry name" value="FERM_N"/>
</dbReference>
<dbReference type="InterPro" id="IPR018980">
    <property type="entry name" value="FERM_PH-like_C"/>
</dbReference>
<comment type="subcellular location">
    <subcellularLocation>
        <location evidence="1">Cell junction</location>
    </subcellularLocation>
</comment>
<dbReference type="SMART" id="SM00295">
    <property type="entry name" value="B41"/>
    <property type="match status" value="1"/>
</dbReference>
<dbReference type="SUPFAM" id="SSF47031">
    <property type="entry name" value="Second domain of FERM"/>
    <property type="match status" value="1"/>
</dbReference>
<evidence type="ECO:0000256" key="2">
    <source>
        <dbReference type="ARBA" id="ARBA00022771"/>
    </source>
</evidence>
<evidence type="ECO:0000256" key="5">
    <source>
        <dbReference type="PROSITE-ProRule" id="PRU00175"/>
    </source>
</evidence>
<dbReference type="InterPro" id="IPR029071">
    <property type="entry name" value="Ubiquitin-like_domsf"/>
</dbReference>
<dbReference type="GO" id="GO:0008270">
    <property type="term" value="F:zinc ion binding"/>
    <property type="evidence" value="ECO:0007669"/>
    <property type="project" value="UniProtKB-KW"/>
</dbReference>
<dbReference type="Gene3D" id="2.30.29.30">
    <property type="entry name" value="Pleckstrin-homology domain (PH domain)/Phosphotyrosine-binding domain (PTB)"/>
    <property type="match status" value="1"/>
</dbReference>
<dbReference type="InterPro" id="IPR019748">
    <property type="entry name" value="FERM_central"/>
</dbReference>
<dbReference type="Pfam" id="PF00373">
    <property type="entry name" value="FERM_M"/>
    <property type="match status" value="1"/>
</dbReference>
<protein>
    <recommendedName>
        <fullName evidence="9">RING-type E3 ubiquitin transferase</fullName>
    </recommendedName>
</protein>
<keyword evidence="2 5" id="KW-0479">Metal-binding</keyword>
<dbReference type="GO" id="GO:0009887">
    <property type="term" value="P:animal organ morphogenesis"/>
    <property type="evidence" value="ECO:0007669"/>
    <property type="project" value="UniProtKB-ARBA"/>
</dbReference>
<feature type="domain" description="RING-type" evidence="7">
    <location>
        <begin position="366"/>
        <end position="401"/>
    </location>
</feature>
<keyword evidence="4" id="KW-0965">Cell junction</keyword>
<organism evidence="8">
    <name type="scientific">Homalodisca liturata</name>
    <dbReference type="NCBI Taxonomy" id="320908"/>
    <lineage>
        <taxon>Eukaryota</taxon>
        <taxon>Metazoa</taxon>
        <taxon>Ecdysozoa</taxon>
        <taxon>Arthropoda</taxon>
        <taxon>Hexapoda</taxon>
        <taxon>Insecta</taxon>
        <taxon>Pterygota</taxon>
        <taxon>Neoptera</taxon>
        <taxon>Paraneoptera</taxon>
        <taxon>Hemiptera</taxon>
        <taxon>Auchenorrhyncha</taxon>
        <taxon>Membracoidea</taxon>
        <taxon>Cicadellidae</taxon>
        <taxon>Cicadellinae</taxon>
        <taxon>Proconiini</taxon>
        <taxon>Homalodisca</taxon>
    </lineage>
</organism>
<dbReference type="SMART" id="SM01196">
    <property type="entry name" value="FERM_C"/>
    <property type="match status" value="1"/>
</dbReference>
<dbReference type="Gene3D" id="3.30.40.10">
    <property type="entry name" value="Zinc/RING finger domain, C3HC4 (zinc finger)"/>
    <property type="match status" value="1"/>
</dbReference>
<accession>A0A1B6JGR4</accession>
<name>A0A1B6JGR4_9HEMI</name>
<dbReference type="CDD" id="cd14473">
    <property type="entry name" value="FERM_B-lobe"/>
    <property type="match status" value="1"/>
</dbReference>
<dbReference type="Pfam" id="PF09379">
    <property type="entry name" value="FERM_N"/>
    <property type="match status" value="1"/>
</dbReference>
<dbReference type="SUPFAM" id="SSF50729">
    <property type="entry name" value="PH domain-like"/>
    <property type="match status" value="1"/>
</dbReference>
<dbReference type="GO" id="GO:0071944">
    <property type="term" value="C:cell periphery"/>
    <property type="evidence" value="ECO:0007669"/>
    <property type="project" value="UniProtKB-ARBA"/>
</dbReference>
<gene>
    <name evidence="8" type="ORF">g.41269</name>
</gene>
<dbReference type="InterPro" id="IPR000299">
    <property type="entry name" value="FERM_domain"/>
</dbReference>
<keyword evidence="3" id="KW-0862">Zinc</keyword>
<evidence type="ECO:0000313" key="8">
    <source>
        <dbReference type="EMBL" id="JAS98400.1"/>
    </source>
</evidence>
<evidence type="ECO:0008006" key="9">
    <source>
        <dbReference type="Google" id="ProtNLM"/>
    </source>
</evidence>
<evidence type="ECO:0000256" key="4">
    <source>
        <dbReference type="ARBA" id="ARBA00022949"/>
    </source>
</evidence>
<keyword evidence="2 5" id="KW-0863">Zinc-finger</keyword>
<dbReference type="GO" id="GO:0004842">
    <property type="term" value="F:ubiquitin-protein transferase activity"/>
    <property type="evidence" value="ECO:0007669"/>
    <property type="project" value="TreeGrafter"/>
</dbReference>
<dbReference type="InterPro" id="IPR013083">
    <property type="entry name" value="Znf_RING/FYVE/PHD"/>
</dbReference>
<dbReference type="InterPro" id="IPR001841">
    <property type="entry name" value="Znf_RING"/>
</dbReference>
<dbReference type="EMBL" id="GECU01009306">
    <property type="protein sequence ID" value="JAS98400.1"/>
    <property type="molecule type" value="Transcribed_RNA"/>
</dbReference>
<dbReference type="PROSITE" id="PS50089">
    <property type="entry name" value="ZF_RING_2"/>
    <property type="match status" value="1"/>
</dbReference>
<dbReference type="GO" id="GO:0070161">
    <property type="term" value="C:anchoring junction"/>
    <property type="evidence" value="ECO:0007669"/>
    <property type="project" value="UniProtKB-SubCell"/>
</dbReference>
<dbReference type="GO" id="GO:0030182">
    <property type="term" value="P:neuron differentiation"/>
    <property type="evidence" value="ECO:0007669"/>
    <property type="project" value="UniProtKB-ARBA"/>
</dbReference>
<dbReference type="PANTHER" id="PTHR23280">
    <property type="entry name" value="4.1 G PROTEIN"/>
    <property type="match status" value="1"/>
</dbReference>
<dbReference type="Gene3D" id="3.10.20.90">
    <property type="entry name" value="Phosphatidylinositol 3-kinase Catalytic Subunit, Chain A, domain 1"/>
    <property type="match status" value="1"/>
</dbReference>
<dbReference type="SUPFAM" id="SSF54236">
    <property type="entry name" value="Ubiquitin-like"/>
    <property type="match status" value="1"/>
</dbReference>
<dbReference type="PANTHER" id="PTHR23280:SF13">
    <property type="entry name" value="E3 UBIQUITIN-PROTEIN LIGASE MYLIP"/>
    <property type="match status" value="1"/>
</dbReference>
<feature type="domain" description="FERM" evidence="6">
    <location>
        <begin position="1"/>
        <end position="281"/>
    </location>
</feature>
<sequence>MWCLVSQPNSVVIEVEVDPKAKGQECLEKVCSCLGISNESDYFGLKYHSVKAPDVWLNLRNPIERQGVAGVPPYRFCLRVKFWVPPHLLLQDTTRHQFYLHARLDLLEGRLKVESPETGSRLVALIAQAESGDLEPDSPPVCLYNQWCQLLLNSNSQETLEAVIRQHRDIRGMKSSTSEYWLLKEISTLRGFGEELFYCKNTVLGIGPHGINVYYPPTQTFQSIPYTAIHSAVSQRRMFQLHYDNVQHKPSTLDVKCESTLVATEVYRALTEKHAFYSCETVRGAVTAQFVRDLKGTIVSIFNEATPLGKQYVFDIRRTCREVHDNARRALYQPVNAEATATAPSDSSSSSQTSERLARLLDALTCRICMDASIDTVFFPCAHVVACSECAVRCASCPLCRANILESKRVYLPTLDHDFRAPAAVTEEKDNTQ</sequence>
<dbReference type="Gene3D" id="1.20.80.10">
    <property type="match status" value="1"/>
</dbReference>
<reference evidence="8" key="1">
    <citation type="submission" date="2015-11" db="EMBL/GenBank/DDBJ databases">
        <title>De novo transcriptome assembly of four potential Pierce s Disease insect vectors from Arizona vineyards.</title>
        <authorList>
            <person name="Tassone E.E."/>
        </authorList>
    </citation>
    <scope>NUCLEOTIDE SEQUENCE</scope>
</reference>
<evidence type="ECO:0000256" key="1">
    <source>
        <dbReference type="ARBA" id="ARBA00004282"/>
    </source>
</evidence>
<dbReference type="AlphaFoldDB" id="A0A1B6JGR4"/>
<dbReference type="InterPro" id="IPR019749">
    <property type="entry name" value="Band_41_domain"/>
</dbReference>
<dbReference type="GO" id="GO:0006511">
    <property type="term" value="P:ubiquitin-dependent protein catabolic process"/>
    <property type="evidence" value="ECO:0007669"/>
    <property type="project" value="TreeGrafter"/>
</dbReference>
<proteinExistence type="predicted"/>
<dbReference type="InterPro" id="IPR035963">
    <property type="entry name" value="FERM_2"/>
</dbReference>
<dbReference type="CDD" id="cd17104">
    <property type="entry name" value="FERM_F1_MYLIP"/>
    <property type="match status" value="1"/>
</dbReference>
<evidence type="ECO:0000259" key="7">
    <source>
        <dbReference type="PROSITE" id="PS50089"/>
    </source>
</evidence>
<evidence type="ECO:0000256" key="3">
    <source>
        <dbReference type="ARBA" id="ARBA00022833"/>
    </source>
</evidence>
<dbReference type="PROSITE" id="PS50057">
    <property type="entry name" value="FERM_3"/>
    <property type="match status" value="1"/>
</dbReference>
<dbReference type="InterPro" id="IPR014352">
    <property type="entry name" value="FERM/acyl-CoA-bd_prot_sf"/>
</dbReference>
<dbReference type="InterPro" id="IPR011993">
    <property type="entry name" value="PH-like_dom_sf"/>
</dbReference>
<evidence type="ECO:0000259" key="6">
    <source>
        <dbReference type="PROSITE" id="PS50057"/>
    </source>
</evidence>
<dbReference type="SUPFAM" id="SSF57850">
    <property type="entry name" value="RING/U-box"/>
    <property type="match status" value="1"/>
</dbReference>